<gene>
    <name evidence="1" type="ORF">IWW38_005168</name>
</gene>
<dbReference type="EMBL" id="JANBVB010002263">
    <property type="protein sequence ID" value="KAJ2887201.1"/>
    <property type="molecule type" value="Genomic_DNA"/>
</dbReference>
<reference evidence="1" key="1">
    <citation type="submission" date="2022-07" db="EMBL/GenBank/DDBJ databases">
        <title>Phylogenomic reconstructions and comparative analyses of Kickxellomycotina fungi.</title>
        <authorList>
            <person name="Reynolds N.K."/>
            <person name="Stajich J.E."/>
            <person name="Barry K."/>
            <person name="Grigoriev I.V."/>
            <person name="Crous P."/>
            <person name="Smith M.E."/>
        </authorList>
    </citation>
    <scope>NUCLEOTIDE SEQUENCE</scope>
    <source>
        <strain evidence="1">CBS 190363</strain>
    </source>
</reference>
<protein>
    <submittedName>
        <fullName evidence="1">Uncharacterized protein</fullName>
    </submittedName>
</protein>
<organism evidence="1 2">
    <name type="scientific">Coemansia aciculifera</name>
    <dbReference type="NCBI Taxonomy" id="417176"/>
    <lineage>
        <taxon>Eukaryota</taxon>
        <taxon>Fungi</taxon>
        <taxon>Fungi incertae sedis</taxon>
        <taxon>Zoopagomycota</taxon>
        <taxon>Kickxellomycotina</taxon>
        <taxon>Kickxellomycetes</taxon>
        <taxon>Kickxellales</taxon>
        <taxon>Kickxellaceae</taxon>
        <taxon>Coemansia</taxon>
    </lineage>
</organism>
<evidence type="ECO:0000313" key="1">
    <source>
        <dbReference type="EMBL" id="KAJ2887201.1"/>
    </source>
</evidence>
<proteinExistence type="predicted"/>
<keyword evidence="2" id="KW-1185">Reference proteome</keyword>
<dbReference type="Proteomes" id="UP001139981">
    <property type="component" value="Unassembled WGS sequence"/>
</dbReference>
<feature type="non-terminal residue" evidence="1">
    <location>
        <position position="130"/>
    </location>
</feature>
<name>A0ACC1LVZ5_9FUNG</name>
<evidence type="ECO:0000313" key="2">
    <source>
        <dbReference type="Proteomes" id="UP001139981"/>
    </source>
</evidence>
<sequence length="130" mass="14392">MSDPDFMPTEPLRESFYLALLDFPPFVGHFDVDSSGCGRIVVNKDNLNLPDYRESQSSVHFDDLQAAKFSWDALPAGAATVGAITTANSDSIIKPINIHIVRLHDNSGLVLFFNITHFLVDGVSYCEFLN</sequence>
<accession>A0ACC1LVZ5</accession>
<comment type="caution">
    <text evidence="1">The sequence shown here is derived from an EMBL/GenBank/DDBJ whole genome shotgun (WGS) entry which is preliminary data.</text>
</comment>